<accession>F4PSG3</accession>
<reference evidence="3" key="1">
    <citation type="journal article" date="2011" name="Genome Res.">
        <title>Phylogeny-wide analysis of social amoeba genomes highlights ancient origins for complex intercellular communication.</title>
        <authorList>
            <person name="Heidel A.J."/>
            <person name="Lawal H.M."/>
            <person name="Felder M."/>
            <person name="Schilde C."/>
            <person name="Helps N.R."/>
            <person name="Tunggal B."/>
            <person name="Rivero F."/>
            <person name="John U."/>
            <person name="Schleicher M."/>
            <person name="Eichinger L."/>
            <person name="Platzer M."/>
            <person name="Noegel A.A."/>
            <person name="Schaap P."/>
            <person name="Gloeckner G."/>
        </authorList>
    </citation>
    <scope>NUCLEOTIDE SEQUENCE [LARGE SCALE GENOMIC DNA]</scope>
    <source>
        <strain evidence="3">SH3</strain>
    </source>
</reference>
<protein>
    <submittedName>
        <fullName evidence="2">Uncharacterized protein</fullName>
    </submittedName>
</protein>
<dbReference type="OMA" id="KEYFCAA"/>
<sequence length="358" mass="40655">MSQPPTTPPAEGNTAAAAVATPTIQIDSEEYEKEKTKVKELLNQSLALRNHLKTLTPSELVSSQGRAKIHQLKVWTTEIIELSGRLGLDHGKALGLEFNSFALFCENTSDDIDQYHTILTQLEQARNTVLSLKDKSSHNRILELLTNIYSRTGEIEKEIETIERATRFEKNIPTMIALVKSYLKKLDYIYKDRDRIYSIQTDDGNAYMDLHVTCWDHYQWLKSQPAFAPPMSDSFIKQNKSNLFKLCIYMGSLANPLISQKDQVIFNVSMEAFDEAFFIANLINDKEFICAATAHKSSILYRTLPPDERDQLLESLKKTDAEMKPVNSELRDLIDSIENQAPSLHPEMKDSVPPPSDD</sequence>
<name>F4PSG3_CACFS</name>
<dbReference type="Proteomes" id="UP000007797">
    <property type="component" value="Unassembled WGS sequence"/>
</dbReference>
<dbReference type="KEGG" id="dfa:DFA_01379"/>
<dbReference type="RefSeq" id="XP_004359343.1">
    <property type="nucleotide sequence ID" value="XM_004359286.1"/>
</dbReference>
<dbReference type="OrthoDB" id="16904at2759"/>
<evidence type="ECO:0000313" key="3">
    <source>
        <dbReference type="Proteomes" id="UP000007797"/>
    </source>
</evidence>
<gene>
    <name evidence="2" type="ORF">DFA_01379</name>
</gene>
<evidence type="ECO:0000313" key="2">
    <source>
        <dbReference type="EMBL" id="EGG21493.1"/>
    </source>
</evidence>
<evidence type="ECO:0000256" key="1">
    <source>
        <dbReference type="SAM" id="MobiDB-lite"/>
    </source>
</evidence>
<proteinExistence type="predicted"/>
<dbReference type="AlphaFoldDB" id="F4PSG3"/>
<feature type="region of interest" description="Disordered" evidence="1">
    <location>
        <begin position="337"/>
        <end position="358"/>
    </location>
</feature>
<dbReference type="GeneID" id="14872865"/>
<organism evidence="2 3">
    <name type="scientific">Cavenderia fasciculata</name>
    <name type="common">Slime mold</name>
    <name type="synonym">Dictyostelium fasciculatum</name>
    <dbReference type="NCBI Taxonomy" id="261658"/>
    <lineage>
        <taxon>Eukaryota</taxon>
        <taxon>Amoebozoa</taxon>
        <taxon>Evosea</taxon>
        <taxon>Eumycetozoa</taxon>
        <taxon>Dictyostelia</taxon>
        <taxon>Acytosteliales</taxon>
        <taxon>Cavenderiaceae</taxon>
        <taxon>Cavenderia</taxon>
    </lineage>
</organism>
<keyword evidence="3" id="KW-1185">Reference proteome</keyword>
<dbReference type="EMBL" id="GL883010">
    <property type="protein sequence ID" value="EGG21493.1"/>
    <property type="molecule type" value="Genomic_DNA"/>
</dbReference>